<organism evidence="2 3">
    <name type="scientific">Bondarzewia mesenterica</name>
    <dbReference type="NCBI Taxonomy" id="1095465"/>
    <lineage>
        <taxon>Eukaryota</taxon>
        <taxon>Fungi</taxon>
        <taxon>Dikarya</taxon>
        <taxon>Basidiomycota</taxon>
        <taxon>Agaricomycotina</taxon>
        <taxon>Agaricomycetes</taxon>
        <taxon>Russulales</taxon>
        <taxon>Bondarzewiaceae</taxon>
        <taxon>Bondarzewia</taxon>
    </lineage>
</organism>
<evidence type="ECO:0000256" key="1">
    <source>
        <dbReference type="SAM" id="MobiDB-lite"/>
    </source>
</evidence>
<reference evidence="2 3" key="1">
    <citation type="submission" date="2019-02" db="EMBL/GenBank/DDBJ databases">
        <title>Genome sequencing of the rare red list fungi Bondarzewia mesenterica.</title>
        <authorList>
            <person name="Buettner E."/>
            <person name="Kellner H."/>
        </authorList>
    </citation>
    <scope>NUCLEOTIDE SEQUENCE [LARGE SCALE GENOMIC DNA]</scope>
    <source>
        <strain evidence="2 3">DSM 108281</strain>
    </source>
</reference>
<dbReference type="EMBL" id="SGPL01000079">
    <property type="protein sequence ID" value="THH18340.1"/>
    <property type="molecule type" value="Genomic_DNA"/>
</dbReference>
<keyword evidence="3" id="KW-1185">Reference proteome</keyword>
<accession>A0A4S4M686</accession>
<feature type="region of interest" description="Disordered" evidence="1">
    <location>
        <begin position="77"/>
        <end position="101"/>
    </location>
</feature>
<comment type="caution">
    <text evidence="2">The sequence shown here is derived from an EMBL/GenBank/DDBJ whole genome shotgun (WGS) entry which is preliminary data.</text>
</comment>
<evidence type="ECO:0000313" key="2">
    <source>
        <dbReference type="EMBL" id="THH18340.1"/>
    </source>
</evidence>
<dbReference type="Proteomes" id="UP000310158">
    <property type="component" value="Unassembled WGS sequence"/>
</dbReference>
<gene>
    <name evidence="2" type="ORF">EW146_g2645</name>
</gene>
<sequence>MSSPTSAPLTEWAQSRLKAIYSAPDEVSLNSAVDSFFSPNIIMMSNDKKVTRDEAREEIAQQLRVAQRADVNYESMNEMSSGKGEGLISEQASAIGDFPRH</sequence>
<proteinExistence type="predicted"/>
<name>A0A4S4M686_9AGAM</name>
<dbReference type="OrthoDB" id="3197409at2759"/>
<protein>
    <submittedName>
        <fullName evidence="2">Uncharacterized protein</fullName>
    </submittedName>
</protein>
<dbReference type="AlphaFoldDB" id="A0A4S4M686"/>
<evidence type="ECO:0000313" key="3">
    <source>
        <dbReference type="Proteomes" id="UP000310158"/>
    </source>
</evidence>